<evidence type="ECO:0000256" key="1">
    <source>
        <dbReference type="ARBA" id="ARBA00006479"/>
    </source>
</evidence>
<dbReference type="RefSeq" id="WP_379076081.1">
    <property type="nucleotide sequence ID" value="NZ_JBHTJW010000002.1"/>
</dbReference>
<keyword evidence="3" id="KW-1185">Reference proteome</keyword>
<evidence type="ECO:0000313" key="3">
    <source>
        <dbReference type="Proteomes" id="UP001597106"/>
    </source>
</evidence>
<dbReference type="PANTHER" id="PTHR18964:SF149">
    <property type="entry name" value="BIFUNCTIONAL UDP-N-ACETYLGLUCOSAMINE 2-EPIMERASE_N-ACETYLMANNOSAMINE KINASE"/>
    <property type="match status" value="1"/>
</dbReference>
<dbReference type="EMBL" id="JBHTJW010000002">
    <property type="protein sequence ID" value="MFD0930069.1"/>
    <property type="molecule type" value="Genomic_DNA"/>
</dbReference>
<reference evidence="3" key="1">
    <citation type="journal article" date="2019" name="Int. J. Syst. Evol. Microbiol.">
        <title>The Global Catalogue of Microorganisms (GCM) 10K type strain sequencing project: providing services to taxonomists for standard genome sequencing and annotation.</title>
        <authorList>
            <consortium name="The Broad Institute Genomics Platform"/>
            <consortium name="The Broad Institute Genome Sequencing Center for Infectious Disease"/>
            <person name="Wu L."/>
            <person name="Ma J."/>
        </authorList>
    </citation>
    <scope>NUCLEOTIDE SEQUENCE [LARGE SCALE GENOMIC DNA]</scope>
    <source>
        <strain evidence="3">CCUG 59685</strain>
    </source>
</reference>
<name>A0ABW3GHH8_9PROT</name>
<gene>
    <name evidence="2" type="ORF">ACFQ1T_09795</name>
</gene>
<organism evidence="2 3">
    <name type="scientific">Methylophilus glucosoxydans</name>
    <dbReference type="NCBI Taxonomy" id="752553"/>
    <lineage>
        <taxon>Bacteria</taxon>
        <taxon>Pseudomonadati</taxon>
        <taxon>Pseudomonadota</taxon>
        <taxon>Betaproteobacteria</taxon>
        <taxon>Nitrosomonadales</taxon>
        <taxon>Methylophilaceae</taxon>
        <taxon>Methylophilus</taxon>
    </lineage>
</organism>
<dbReference type="InterPro" id="IPR043129">
    <property type="entry name" value="ATPase_NBD"/>
</dbReference>
<dbReference type="Pfam" id="PF00480">
    <property type="entry name" value="ROK"/>
    <property type="match status" value="1"/>
</dbReference>
<dbReference type="SUPFAM" id="SSF53067">
    <property type="entry name" value="Actin-like ATPase domain"/>
    <property type="match status" value="1"/>
</dbReference>
<sequence>MRDVTPVYRLGLDVGGTNLRLGVFSDLRLIEETRFEANYSAICKQHSPAQAWQKIIAVTAEAIQPLLEKYPAIQSIGIGFPGFIDPHTGILAQSPNLPGLLNVNLGHDLGARLGFNIRVENDANAAAFGEFSLLGQPAGGLLYLGLGTGVGAGLVVNGHVWAGQHGYALEAGHIIVEHQGRLCGCGNHGCVEQYASATGISKGYAELTGQTRSALEIALAAEQGDEHARAVYADVGRKLAQMLASVLKVVDVGTVLIGGGVVAAWSLMSEAFYQRLEADLIPVLRGKIVVHLSRSGDIAGMLGAALLAESTTRSA</sequence>
<comment type="similarity">
    <text evidence="1">Belongs to the ROK (NagC/XylR) family.</text>
</comment>
<dbReference type="PANTHER" id="PTHR18964">
    <property type="entry name" value="ROK (REPRESSOR, ORF, KINASE) FAMILY"/>
    <property type="match status" value="1"/>
</dbReference>
<accession>A0ABW3GHH8</accession>
<protein>
    <submittedName>
        <fullName evidence="2">ROK family protein</fullName>
    </submittedName>
</protein>
<dbReference type="Gene3D" id="3.30.420.40">
    <property type="match status" value="2"/>
</dbReference>
<proteinExistence type="inferred from homology"/>
<evidence type="ECO:0000313" key="2">
    <source>
        <dbReference type="EMBL" id="MFD0930069.1"/>
    </source>
</evidence>
<dbReference type="Proteomes" id="UP001597106">
    <property type="component" value="Unassembled WGS sequence"/>
</dbReference>
<dbReference type="InterPro" id="IPR000600">
    <property type="entry name" value="ROK"/>
</dbReference>
<comment type="caution">
    <text evidence="2">The sequence shown here is derived from an EMBL/GenBank/DDBJ whole genome shotgun (WGS) entry which is preliminary data.</text>
</comment>